<dbReference type="SUPFAM" id="SSF51556">
    <property type="entry name" value="Metallo-dependent hydrolases"/>
    <property type="match status" value="1"/>
</dbReference>
<evidence type="ECO:0000256" key="1">
    <source>
        <dbReference type="ARBA" id="ARBA00022801"/>
    </source>
</evidence>
<reference evidence="3" key="1">
    <citation type="submission" date="2020-02" db="EMBL/GenBank/DDBJ databases">
        <title>Identification and distribution of gene clusters putatively required for synthesis of sphingolipid metabolism inhibitors in phylogenetically diverse species of the filamentous fungus Fusarium.</title>
        <authorList>
            <person name="Kim H.-S."/>
            <person name="Busman M."/>
            <person name="Brown D.W."/>
            <person name="Divon H."/>
            <person name="Uhlig S."/>
            <person name="Proctor R.H."/>
        </authorList>
    </citation>
    <scope>NUCLEOTIDE SEQUENCE [LARGE SCALE GENOMIC DNA]</scope>
    <source>
        <strain evidence="3">NRRL 39464</strain>
    </source>
</reference>
<dbReference type="EMBL" id="JAAFOW010001750">
    <property type="protein sequence ID" value="KAF5259357.1"/>
    <property type="molecule type" value="Genomic_DNA"/>
</dbReference>
<dbReference type="SUPFAM" id="SSF51338">
    <property type="entry name" value="Composite domain of metallo-dependent hydrolases"/>
    <property type="match status" value="1"/>
</dbReference>
<dbReference type="InterPro" id="IPR006680">
    <property type="entry name" value="Amidohydro-rel"/>
</dbReference>
<proteinExistence type="predicted"/>
<keyword evidence="1" id="KW-0378">Hydrolase</keyword>
<dbReference type="InterPro" id="IPR050287">
    <property type="entry name" value="MTA/SAH_deaminase"/>
</dbReference>
<dbReference type="Pfam" id="PF01979">
    <property type="entry name" value="Amidohydro_1"/>
    <property type="match status" value="2"/>
</dbReference>
<evidence type="ECO:0000259" key="2">
    <source>
        <dbReference type="Pfam" id="PF01979"/>
    </source>
</evidence>
<name>A0A8H5EH16_FUSOX</name>
<dbReference type="InterPro" id="IPR011059">
    <property type="entry name" value="Metal-dep_hydrolase_composite"/>
</dbReference>
<evidence type="ECO:0000313" key="3">
    <source>
        <dbReference type="EMBL" id="KAF5259357.1"/>
    </source>
</evidence>
<protein>
    <recommendedName>
        <fullName evidence="2">Amidohydrolase-related domain-containing protein</fullName>
    </recommendedName>
</protein>
<sequence>MGVRLLLQNGTVLQHDAQDNVIARRNTDILIEDDRIIEIGHDIEPGNASKIDCDGKIIAPGFINAHHHVWQSQLKGRLGDSTMLDYMLEGQYIPVIFNFTPDDIFWGQLAGCLEALDAGTTCVVDNAHGASSPEHGPAALSATLASGIRSIFCHGVMPLRAAEWTESSFELDRSPQPDWLLPQMDCLAAKAPFGDDKRVQLGFFFDSYFLPENAISESLNHVKESGVKLITSHYRHWPVSKGQSRVPEQLHACGLLGPDILLTHGNGTTPEQASLLTEAGTYIVSTPDAEIFMASGADPVAFREDLPLTCLGADCHSCGPASMMHQMQIALASDRGSQNSKTFAQGHYPKKMRATVQEAFNLATIKAARAINMDKDIGSIAVGKLADLVIFDTTSPSISCASDHDPLTAIVRHAGVREVETVIVGGKVRKHNGSLQSVHLAEGREAGFDFKHEAADAKNGLLWKEVAKELSRSRSEIQGRINKVNKELAEEKLIGMMGGLQDILVDLSLYIPPNYSRVQISSKEDTKRLYSLLQSYIEDPSRAKAVTEVVIDTTPWIYASTSKLPDHDELPTSMGYEEFGDPPEIRLRRYARRLDLGDKTADQVDKILDWKRREYDFKLQKESEFSIATIILLFSLCENISTLYLAENLQQPIMDYMLKANYAQMKSPPLQKLKNVRFFAGARSDERFYSALEILGFIQLIHRLPALESVAMDAMSDYQADRTFFVPGTGNMKRLEIAHCDVSPSFLTVMISIPKALEEFKLSIGGLMSIDGADTSSEPFYIARALSAHRHSLRVLDIDVDAGSGADALDWDVDKNYEEGEDDGKNWEIKDQLDLYGRDRLALDKKISTGHRMDSGKEYTPTIGSLHDFPHLTHLSIGIMPLLGEYDWWKPPFRHTEPPYRLEKPAPCRLVNMLPPSLEYLCIYGYTRGENPDVDEHIDEFLAEKDGKLPNLKVIKGIDERVRDIKDILYDMTVAEVDEDELYVRGGEFQSGWKGVEEPKQN</sequence>
<feature type="domain" description="Amidohydrolase-related" evidence="2">
    <location>
        <begin position="57"/>
        <end position="157"/>
    </location>
</feature>
<dbReference type="AlphaFoldDB" id="A0A8H5EH16"/>
<feature type="domain" description="Amidohydrolase-related" evidence="2">
    <location>
        <begin position="258"/>
        <end position="428"/>
    </location>
</feature>
<accession>A0A8H5EH16</accession>
<dbReference type="Proteomes" id="UP000558688">
    <property type="component" value="Unassembled WGS sequence"/>
</dbReference>
<dbReference type="Gene3D" id="3.20.20.140">
    <property type="entry name" value="Metal-dependent hydrolases"/>
    <property type="match status" value="1"/>
</dbReference>
<dbReference type="InterPro" id="IPR032466">
    <property type="entry name" value="Metal_Hydrolase"/>
</dbReference>
<gene>
    <name evidence="3" type="ORF">FOXYS1_10023</name>
</gene>
<evidence type="ECO:0000313" key="4">
    <source>
        <dbReference type="Proteomes" id="UP000558688"/>
    </source>
</evidence>
<organism evidence="3 4">
    <name type="scientific">Fusarium oxysporum</name>
    <name type="common">Fusarium vascular wilt</name>
    <dbReference type="NCBI Taxonomy" id="5507"/>
    <lineage>
        <taxon>Eukaryota</taxon>
        <taxon>Fungi</taxon>
        <taxon>Dikarya</taxon>
        <taxon>Ascomycota</taxon>
        <taxon>Pezizomycotina</taxon>
        <taxon>Sordariomycetes</taxon>
        <taxon>Hypocreomycetidae</taxon>
        <taxon>Hypocreales</taxon>
        <taxon>Nectriaceae</taxon>
        <taxon>Fusarium</taxon>
        <taxon>Fusarium oxysporum species complex</taxon>
    </lineage>
</organism>
<dbReference type="GO" id="GO:0016810">
    <property type="term" value="F:hydrolase activity, acting on carbon-nitrogen (but not peptide) bonds"/>
    <property type="evidence" value="ECO:0007669"/>
    <property type="project" value="InterPro"/>
</dbReference>
<comment type="caution">
    <text evidence="3">The sequence shown here is derived from an EMBL/GenBank/DDBJ whole genome shotgun (WGS) entry which is preliminary data.</text>
</comment>
<dbReference type="PANTHER" id="PTHR43794">
    <property type="entry name" value="AMINOHYDROLASE SSNA-RELATED"/>
    <property type="match status" value="1"/>
</dbReference>
<dbReference type="Gene3D" id="2.30.40.10">
    <property type="entry name" value="Urease, subunit C, domain 1"/>
    <property type="match status" value="1"/>
</dbReference>
<dbReference type="PANTHER" id="PTHR43794:SF11">
    <property type="entry name" value="AMIDOHYDROLASE-RELATED DOMAIN-CONTAINING PROTEIN"/>
    <property type="match status" value="1"/>
</dbReference>